<dbReference type="AlphaFoldDB" id="A0A183LSX2"/>
<evidence type="ECO:0000313" key="1">
    <source>
        <dbReference type="EMBL" id="VDO73655.1"/>
    </source>
</evidence>
<evidence type="ECO:0000313" key="2">
    <source>
        <dbReference type="Proteomes" id="UP000277204"/>
    </source>
</evidence>
<name>A0A183LSX2_9TREM</name>
<dbReference type="STRING" id="48269.A0A183LSX2"/>
<accession>A0A183LSX2</accession>
<sequence length="187" mass="21613">MLLQFCIIFKEPTALDTNVSLVKCSNEARNRLESDLLDAMMCIEDLKQALEIRLARDPREAEERRYLIRQNKKLLNQIEEELRKIPPTLHEGTQTEESSDSHQLICQLKEQLSLLRSDLSNQKAETAAAVAKHIHMDNLIKELRRDNIELRDQLSHVDDAENSLAESDKPIAADVKLLKVSFLIYYF</sequence>
<gene>
    <name evidence="1" type="ORF">SMRZ_LOCUS6897</name>
</gene>
<dbReference type="Proteomes" id="UP000277204">
    <property type="component" value="Unassembled WGS sequence"/>
</dbReference>
<organism evidence="1 2">
    <name type="scientific">Schistosoma margrebowiei</name>
    <dbReference type="NCBI Taxonomy" id="48269"/>
    <lineage>
        <taxon>Eukaryota</taxon>
        <taxon>Metazoa</taxon>
        <taxon>Spiralia</taxon>
        <taxon>Lophotrochozoa</taxon>
        <taxon>Platyhelminthes</taxon>
        <taxon>Trematoda</taxon>
        <taxon>Digenea</taxon>
        <taxon>Strigeidida</taxon>
        <taxon>Schistosomatoidea</taxon>
        <taxon>Schistosomatidae</taxon>
        <taxon>Schistosoma</taxon>
    </lineage>
</organism>
<reference evidence="1 2" key="1">
    <citation type="submission" date="2018-11" db="EMBL/GenBank/DDBJ databases">
        <authorList>
            <consortium name="Pathogen Informatics"/>
        </authorList>
    </citation>
    <scope>NUCLEOTIDE SEQUENCE [LARGE SCALE GENOMIC DNA]</scope>
    <source>
        <strain evidence="1 2">Zambia</strain>
    </source>
</reference>
<protein>
    <submittedName>
        <fullName evidence="1">Uncharacterized protein</fullName>
    </submittedName>
</protein>
<dbReference type="EMBL" id="UZAI01002668">
    <property type="protein sequence ID" value="VDO73655.1"/>
    <property type="molecule type" value="Genomic_DNA"/>
</dbReference>
<keyword evidence="2" id="KW-1185">Reference proteome</keyword>
<proteinExistence type="predicted"/>